<dbReference type="PROSITE" id="PS00178">
    <property type="entry name" value="AA_TRNA_LIGASE_I"/>
    <property type="match status" value="1"/>
</dbReference>
<dbReference type="FunFam" id="3.40.50.620:FF:000037">
    <property type="entry name" value="Glutamine--tRNA ligase cytoplasmic"/>
    <property type="match status" value="1"/>
</dbReference>
<feature type="region of interest" description="Disordered" evidence="11">
    <location>
        <begin position="192"/>
        <end position="219"/>
    </location>
</feature>
<dbReference type="InterPro" id="IPR049437">
    <property type="entry name" value="tRNA-synt_1c_C2"/>
</dbReference>
<dbReference type="EC" id="6.1.1.18" evidence="2"/>
<feature type="domain" description="Glutaminyl-tRNA synthetase class Ib non-specific RNA-binding" evidence="15">
    <location>
        <begin position="14"/>
        <end position="169"/>
    </location>
</feature>
<evidence type="ECO:0000259" key="12">
    <source>
        <dbReference type="Pfam" id="PF00749"/>
    </source>
</evidence>
<dbReference type="SUPFAM" id="SSF52374">
    <property type="entry name" value="Nucleotidylyl transferase"/>
    <property type="match status" value="1"/>
</dbReference>
<keyword evidence="18" id="KW-1185">Reference proteome</keyword>
<dbReference type="InterPro" id="IPR042558">
    <property type="entry name" value="Gln-tRNA-synth_Ib_RNA-bd_N_1"/>
</dbReference>
<keyword evidence="4 10" id="KW-0547">Nucleotide-binding</keyword>
<dbReference type="EMBL" id="VLTN01000024">
    <property type="protein sequence ID" value="KAA0151862.1"/>
    <property type="molecule type" value="Genomic_DNA"/>
</dbReference>
<evidence type="ECO:0000256" key="6">
    <source>
        <dbReference type="ARBA" id="ARBA00022917"/>
    </source>
</evidence>
<dbReference type="Pfam" id="PF04558">
    <property type="entry name" value="tRNA_synt_1c_R1"/>
    <property type="match status" value="1"/>
</dbReference>
<evidence type="ECO:0000256" key="2">
    <source>
        <dbReference type="ARBA" id="ARBA00012836"/>
    </source>
</evidence>
<feature type="domain" description="tRNA synthetases class I (E and Q) anti-codon binding" evidence="16">
    <location>
        <begin position="709"/>
        <end position="785"/>
    </location>
</feature>
<comment type="catalytic activity">
    <reaction evidence="9">
        <text>tRNA(Gln) + L-glutamine + ATP = L-glutaminyl-tRNA(Gln) + AMP + diphosphate</text>
        <dbReference type="Rhea" id="RHEA:20121"/>
        <dbReference type="Rhea" id="RHEA-COMP:9662"/>
        <dbReference type="Rhea" id="RHEA-COMP:9681"/>
        <dbReference type="ChEBI" id="CHEBI:30616"/>
        <dbReference type="ChEBI" id="CHEBI:33019"/>
        <dbReference type="ChEBI" id="CHEBI:58359"/>
        <dbReference type="ChEBI" id="CHEBI:78442"/>
        <dbReference type="ChEBI" id="CHEBI:78521"/>
        <dbReference type="ChEBI" id="CHEBI:456215"/>
        <dbReference type="EC" id="6.1.1.18"/>
    </reaction>
</comment>
<evidence type="ECO:0000256" key="11">
    <source>
        <dbReference type="SAM" id="MobiDB-lite"/>
    </source>
</evidence>
<evidence type="ECO:0000259" key="16">
    <source>
        <dbReference type="Pfam" id="PF20974"/>
    </source>
</evidence>
<dbReference type="InterPro" id="IPR020059">
    <property type="entry name" value="Glu/Gln-tRNA-synth_Ib_codon-bd"/>
</dbReference>
<evidence type="ECO:0000256" key="5">
    <source>
        <dbReference type="ARBA" id="ARBA00022840"/>
    </source>
</evidence>
<dbReference type="Gene3D" id="1.10.10.2420">
    <property type="match status" value="1"/>
</dbReference>
<organism evidence="17 18">
    <name type="scientific">Cafeteria roenbergensis</name>
    <name type="common">Marine flagellate</name>
    <dbReference type="NCBI Taxonomy" id="33653"/>
    <lineage>
        <taxon>Eukaryota</taxon>
        <taxon>Sar</taxon>
        <taxon>Stramenopiles</taxon>
        <taxon>Bigyra</taxon>
        <taxon>Opalozoa</taxon>
        <taxon>Bicosoecida</taxon>
        <taxon>Cafeteriaceae</taxon>
        <taxon>Cafeteria</taxon>
    </lineage>
</organism>
<dbReference type="GO" id="GO:0005829">
    <property type="term" value="C:cytosol"/>
    <property type="evidence" value="ECO:0007669"/>
    <property type="project" value="TreeGrafter"/>
</dbReference>
<comment type="caution">
    <text evidence="17">The sequence shown here is derived from an EMBL/GenBank/DDBJ whole genome shotgun (WGS) entry which is preliminary data.</text>
</comment>
<dbReference type="Pfam" id="PF03950">
    <property type="entry name" value="tRNA-synt_1c_C"/>
    <property type="match status" value="1"/>
</dbReference>
<evidence type="ECO:0000256" key="8">
    <source>
        <dbReference type="ARBA" id="ARBA00030466"/>
    </source>
</evidence>
<evidence type="ECO:0000313" key="17">
    <source>
        <dbReference type="EMBL" id="KAA0151862.1"/>
    </source>
</evidence>
<dbReference type="Pfam" id="PF04557">
    <property type="entry name" value="tRNA_synt_1c_R2"/>
    <property type="match status" value="1"/>
</dbReference>
<dbReference type="GO" id="GO:0006425">
    <property type="term" value="P:glutaminyl-tRNA aminoacylation"/>
    <property type="evidence" value="ECO:0007669"/>
    <property type="project" value="InterPro"/>
</dbReference>
<accession>A0A5A8CFP4</accession>
<proteinExistence type="inferred from homology"/>
<dbReference type="InterPro" id="IPR007639">
    <property type="entry name" value="Gln-tRNA-synth_Ib_RNA-bd_N"/>
</dbReference>
<dbReference type="Gene3D" id="1.10.8.1290">
    <property type="entry name" value="Glutaminyl-tRNA synthetase, non-specific RNA binding region part 1, domain 1"/>
    <property type="match status" value="1"/>
</dbReference>
<evidence type="ECO:0000259" key="14">
    <source>
        <dbReference type="Pfam" id="PF04557"/>
    </source>
</evidence>
<dbReference type="PANTHER" id="PTHR43097">
    <property type="entry name" value="GLUTAMINE-TRNA LIGASE"/>
    <property type="match status" value="1"/>
</dbReference>
<dbReference type="InterPro" id="IPR050132">
    <property type="entry name" value="Gln/Glu-tRNA_Ligase"/>
</dbReference>
<dbReference type="FunFam" id="1.10.10.2420:FF:000001">
    <property type="entry name" value="Glutamine--tRNA ligase cytoplasmic"/>
    <property type="match status" value="1"/>
</dbReference>
<dbReference type="InterPro" id="IPR004514">
    <property type="entry name" value="Gln-tRNA-synth"/>
</dbReference>
<keyword evidence="3 10" id="KW-0436">Ligase</keyword>
<dbReference type="InterPro" id="IPR020056">
    <property type="entry name" value="Rbsml_bL25/Gln-tRNA_synth_N"/>
</dbReference>
<dbReference type="FunFam" id="2.40.240.10:FF:000007">
    <property type="entry name" value="Glutamine--tRNA ligase"/>
    <property type="match status" value="1"/>
</dbReference>
<keyword evidence="5 10" id="KW-0067">ATP-binding</keyword>
<dbReference type="GO" id="GO:0004819">
    <property type="term" value="F:glutamine-tRNA ligase activity"/>
    <property type="evidence" value="ECO:0007669"/>
    <property type="project" value="UniProtKB-EC"/>
</dbReference>
<dbReference type="NCBIfam" id="TIGR00440">
    <property type="entry name" value="glnS"/>
    <property type="match status" value="1"/>
</dbReference>
<name>A0A5A8CFP4_CAFRO</name>
<feature type="domain" description="Glutamyl/glutaminyl-tRNA synthetase class Ib catalytic" evidence="12">
    <location>
        <begin position="281"/>
        <end position="580"/>
    </location>
</feature>
<evidence type="ECO:0000256" key="3">
    <source>
        <dbReference type="ARBA" id="ARBA00022598"/>
    </source>
</evidence>
<dbReference type="Pfam" id="PF00749">
    <property type="entry name" value="tRNA-synt_1c"/>
    <property type="match status" value="1"/>
</dbReference>
<sequence length="812" mass="87852">MAAASVTPAVLEEKLSLTPAHMRIVGKKASVAEALAATVEGTDALTAGVPPEVGVLLFTLASKLPASRADFLPVLGSRVVKGAINSPAKLTAALTYVGTTEGSADAADMAALEEASGVGVEVGADEIASSVGAIVDENADMLVAERYLFNAASLLGPVRERFPRMAFADGKAVKQELDGRVLALLGPRTEADDEAVKEAKRAKKSAGKKARKADPAPAPAAAAAASSAAAGADGGADGAAGAGTGESAAAITAAFAARDLASARNSDELLAAHAKVTGGVLRTRFPPEPNGFLHIGHAKSMNLNFKLAFALAGCDKAGDTLFRYDDTNPEAESQEYIDSQADNVHWMGWRPCATTYSSDYFDELFALAVRLVKEGKAYVCHQTAEEMAACRDLRKAGKEGYESPWRNRPVAESLREFARMRAGEYAEGTAVLRLKMDWSSPNPNLWDIIAYRIKFHPHPRTGDAWCIYPSYDFTHCIVDSLEHIDLSLCTLEFEPRRDSYYWLLEALGMWRPRVWEFSRLNIACNVLSKRKILKLVMGGTLRGWDDPRLLTINGIRRRGFSPESLNAFCDDVGVTRSANTIRPELLDHHARSFHDVHAPRAFAVIDPIRVEITNMADTDSFEVEAACHPKDASRGSRKLVLSRTLFIETSDFRETDDSGYFGLAPGKTVGLRFAGLLTCTGVTRNASGEIACIQATYKHERDSRPKGNVHWVSAAPGAEPARAEIRLYSRLFTADFPGELTGNFLDDLNPKSEEVMSDAVIEASLVGVREFSTFQFERLGYFTADKDSTADRMVFNRTVTLRESSSAKAIKA</sequence>
<evidence type="ECO:0000259" key="13">
    <source>
        <dbReference type="Pfam" id="PF03950"/>
    </source>
</evidence>
<dbReference type="OMA" id="FAWRIMG"/>
<dbReference type="AlphaFoldDB" id="A0A5A8CFP4"/>
<dbReference type="InterPro" id="IPR011035">
    <property type="entry name" value="Ribosomal_bL25/Gln-tRNA_synth"/>
</dbReference>
<evidence type="ECO:0000313" key="18">
    <source>
        <dbReference type="Proteomes" id="UP000323011"/>
    </source>
</evidence>
<feature type="domain" description="Glutaminyl-tRNA synthetase class Ib non-specific RNA-binding" evidence="14">
    <location>
        <begin position="173"/>
        <end position="214"/>
    </location>
</feature>
<feature type="compositionally biased region" description="Basic residues" evidence="11">
    <location>
        <begin position="200"/>
        <end position="211"/>
    </location>
</feature>
<dbReference type="Pfam" id="PF20974">
    <property type="entry name" value="tRNA-synt_1c_C2"/>
    <property type="match status" value="1"/>
</dbReference>
<evidence type="ECO:0000256" key="9">
    <source>
        <dbReference type="ARBA" id="ARBA00048270"/>
    </source>
</evidence>
<dbReference type="InterPro" id="IPR007638">
    <property type="entry name" value="Gln-tRNA-synth_Ib_RNA-bd_2"/>
</dbReference>
<dbReference type="SUPFAM" id="SSF50715">
    <property type="entry name" value="Ribosomal protein L25-like"/>
    <property type="match status" value="1"/>
</dbReference>
<reference evidence="17 18" key="1">
    <citation type="submission" date="2019-07" db="EMBL/GenBank/DDBJ databases">
        <title>Genomes of Cafeteria roenbergensis.</title>
        <authorList>
            <person name="Fischer M.G."/>
            <person name="Hackl T."/>
            <person name="Roman M."/>
        </authorList>
    </citation>
    <scope>NUCLEOTIDE SEQUENCE [LARGE SCALE GENOMIC DNA]</scope>
    <source>
        <strain evidence="17 18">BVI</strain>
    </source>
</reference>
<dbReference type="PANTHER" id="PTHR43097:SF4">
    <property type="entry name" value="GLUTAMINE--TRNA LIGASE"/>
    <property type="match status" value="1"/>
</dbReference>
<evidence type="ECO:0000256" key="7">
    <source>
        <dbReference type="ARBA" id="ARBA00023146"/>
    </source>
</evidence>
<dbReference type="GO" id="GO:0005524">
    <property type="term" value="F:ATP binding"/>
    <property type="evidence" value="ECO:0007669"/>
    <property type="project" value="UniProtKB-KW"/>
</dbReference>
<dbReference type="InterPro" id="IPR042559">
    <property type="entry name" value="Gln-tRNA-synth_Ib_RNA-bd_N_2"/>
</dbReference>
<evidence type="ECO:0000256" key="10">
    <source>
        <dbReference type="RuleBase" id="RU363037"/>
    </source>
</evidence>
<evidence type="ECO:0000256" key="4">
    <source>
        <dbReference type="ARBA" id="ARBA00022741"/>
    </source>
</evidence>
<dbReference type="InterPro" id="IPR020058">
    <property type="entry name" value="Glu/Gln-tRNA-synth_Ib_cat-dom"/>
</dbReference>
<dbReference type="InterPro" id="IPR001412">
    <property type="entry name" value="aa-tRNA-synth_I_CS"/>
</dbReference>
<keyword evidence="6 10" id="KW-0648">Protein biosynthesis</keyword>
<comment type="similarity">
    <text evidence="1 10">Belongs to the class-I aminoacyl-tRNA synthetase family.</text>
</comment>
<keyword evidence="7 10" id="KW-0030">Aminoacyl-tRNA synthetase</keyword>
<dbReference type="InterPro" id="IPR014729">
    <property type="entry name" value="Rossmann-like_a/b/a_fold"/>
</dbReference>
<dbReference type="Gene3D" id="2.40.240.10">
    <property type="entry name" value="Ribosomal Protein L25, Chain P"/>
    <property type="match status" value="2"/>
</dbReference>
<evidence type="ECO:0000259" key="15">
    <source>
        <dbReference type="Pfam" id="PF04558"/>
    </source>
</evidence>
<protein>
    <recommendedName>
        <fullName evidence="2">glutamine--tRNA ligase</fullName>
        <ecNumber evidence="2">6.1.1.18</ecNumber>
    </recommendedName>
    <alternativeName>
        <fullName evidence="8">Glutaminyl-tRNA synthetase</fullName>
    </alternativeName>
</protein>
<evidence type="ECO:0000256" key="1">
    <source>
        <dbReference type="ARBA" id="ARBA00005594"/>
    </source>
</evidence>
<dbReference type="Gene3D" id="3.40.50.620">
    <property type="entry name" value="HUPs"/>
    <property type="match status" value="1"/>
</dbReference>
<gene>
    <name evidence="17" type="ORF">FNF29_04268</name>
</gene>
<dbReference type="Proteomes" id="UP000323011">
    <property type="component" value="Unassembled WGS sequence"/>
</dbReference>
<feature type="domain" description="Glutamyl/glutaminyl-tRNA synthetase class Ib anti-codon binding" evidence="13">
    <location>
        <begin position="598"/>
        <end position="697"/>
    </location>
</feature>